<dbReference type="EMBL" id="GG692395">
    <property type="protein sequence ID" value="EER35581.1"/>
    <property type="molecule type" value="Genomic_DNA"/>
</dbReference>
<dbReference type="HOGENOM" id="CLU_023045_0_0_1"/>
<dbReference type="Gene3D" id="1.10.3450.20">
    <property type="match status" value="1"/>
</dbReference>
<keyword evidence="2" id="KW-0509">mRNA transport</keyword>
<keyword evidence="6 7" id="KW-0539">Nucleus</keyword>
<dbReference type="AlphaFoldDB" id="C5M2N1"/>
<dbReference type="GeneID" id="8296830"/>
<sequence>MTDRLVPYDRNASVEVQFSHALEQFQLHKADASVSPFDCISTFKSVAATQALALGAQLEENDSDKDMREQFDNWSLETKLWNLVEDLYALRLETPEDFEAHDYSSVLAKQKHILSSHPKLKELLMIITWIQRNSDSISYESDPQYKWNNTRVGVTNSDLSELTASESSGPKLVTSLDVDAPLRTNLSIDPKDEAIDSENCAIIYRLLLNGKIQEAIDHANNTENFALALILVGGGQPYQDPVLDGNSDEITSAGGLKHKLLWKETIYKLSQKPGLNAYEKLIYNYLSGGNITENLEAAKRSWEDSLLLYAYQLFSYKLDSIVLENTTESLSITIPKPQADSVDQILNNLSNAGTEVSQQSLNPLRIISGAVMIDQVEKLIENFKYDTSANENVLRILVHLSIFLALVRPLKNRDDFTNIIRLYISRLMETGNSELIPVYLSFIPDEKDARETYSVILSSITDKEERIKQLQAARSVTQEVFNYHDEDMIIVAEDDKLVNVLRRTVERVMTETEDYYRPQEGVDTTISLQDAGSTVDETDFKLYRAVEWFYENHMWADAIKATIVVIRRFLVNGKLSSLKQFAAGNNFKQLITDYNVDNVSKNEKDDITEENKEELLEYYNFVEGLNLIDQWKSFPADNDAYRASNVDSSLDKTSKILSDIVQKWVVGLSDPVFKDFRALYIPYVIMELITIYQNARSKNWKYIDKAYELINEVADESSNDFLTCFQKSGRLNEFLVRCGELSIVSSERGIQGIFKSH</sequence>
<evidence type="ECO:0000256" key="6">
    <source>
        <dbReference type="ARBA" id="ARBA00023242"/>
    </source>
</evidence>
<evidence type="ECO:0000256" key="2">
    <source>
        <dbReference type="ARBA" id="ARBA00022816"/>
    </source>
</evidence>
<organism evidence="8 9">
    <name type="scientific">Candida tropicalis (strain ATCC MYA-3404 / T1)</name>
    <name type="common">Yeast</name>
    <dbReference type="NCBI Taxonomy" id="294747"/>
    <lineage>
        <taxon>Eukaryota</taxon>
        <taxon>Fungi</taxon>
        <taxon>Dikarya</taxon>
        <taxon>Ascomycota</taxon>
        <taxon>Saccharomycotina</taxon>
        <taxon>Pichiomycetes</taxon>
        <taxon>Debaryomycetaceae</taxon>
        <taxon>Candida/Lodderomyces clade</taxon>
        <taxon>Candida</taxon>
    </lineage>
</organism>
<name>C5M2N1_CANTT</name>
<dbReference type="GO" id="GO:0031080">
    <property type="term" value="C:nuclear pore outer ring"/>
    <property type="evidence" value="ECO:0007669"/>
    <property type="project" value="TreeGrafter"/>
</dbReference>
<dbReference type="GO" id="GO:0006606">
    <property type="term" value="P:protein import into nucleus"/>
    <property type="evidence" value="ECO:0007669"/>
    <property type="project" value="TreeGrafter"/>
</dbReference>
<evidence type="ECO:0000256" key="4">
    <source>
        <dbReference type="ARBA" id="ARBA00023010"/>
    </source>
</evidence>
<dbReference type="GO" id="GO:0000973">
    <property type="term" value="P:post-transcriptional tethering of RNA polymerase II gene DNA at nuclear periphery"/>
    <property type="evidence" value="ECO:0007669"/>
    <property type="project" value="TreeGrafter"/>
</dbReference>
<accession>C5M2N1</accession>
<dbReference type="Gene3D" id="1.20.190.50">
    <property type="match status" value="1"/>
</dbReference>
<keyword evidence="3" id="KW-0653">Protein transport</keyword>
<keyword evidence="5 7" id="KW-0906">Nuclear pore complex</keyword>
<dbReference type="eggNOG" id="KOG1964">
    <property type="taxonomic scope" value="Eukaryota"/>
</dbReference>
<gene>
    <name evidence="8" type="ORF">CTRG_00320</name>
</gene>
<dbReference type="GO" id="GO:0006406">
    <property type="term" value="P:mRNA export from nucleus"/>
    <property type="evidence" value="ECO:0007669"/>
    <property type="project" value="TreeGrafter"/>
</dbReference>
<dbReference type="PANTHER" id="PTHR13003">
    <property type="entry name" value="NUP107-RELATED"/>
    <property type="match status" value="1"/>
</dbReference>
<protein>
    <recommendedName>
        <fullName evidence="7">Nuclear pore complex protein</fullName>
    </recommendedName>
</protein>
<dbReference type="STRING" id="294747.C5M2N1"/>
<evidence type="ECO:0000313" key="8">
    <source>
        <dbReference type="EMBL" id="EER35581.1"/>
    </source>
</evidence>
<proteinExistence type="inferred from homology"/>
<dbReference type="InterPro" id="IPR007252">
    <property type="entry name" value="Nup84/Nup107"/>
</dbReference>
<evidence type="ECO:0000256" key="1">
    <source>
        <dbReference type="ARBA" id="ARBA00022448"/>
    </source>
</evidence>
<dbReference type="OrthoDB" id="3098at2759"/>
<comment type="similarity">
    <text evidence="7">Belongs to the nucleoporin Nup84/Nup107 family.</text>
</comment>
<evidence type="ECO:0000313" key="9">
    <source>
        <dbReference type="Proteomes" id="UP000002037"/>
    </source>
</evidence>
<evidence type="ECO:0000256" key="7">
    <source>
        <dbReference type="RuleBase" id="RU365072"/>
    </source>
</evidence>
<dbReference type="VEuPathDB" id="FungiDB:CTRG_00320"/>
<dbReference type="Proteomes" id="UP000002037">
    <property type="component" value="Unassembled WGS sequence"/>
</dbReference>
<comment type="function">
    <text evidence="7">Functions as a component of the nuclear pore complex (NPC).</text>
</comment>
<evidence type="ECO:0000256" key="5">
    <source>
        <dbReference type="ARBA" id="ARBA00023132"/>
    </source>
</evidence>
<dbReference type="GO" id="GO:0031965">
    <property type="term" value="C:nuclear membrane"/>
    <property type="evidence" value="ECO:0007669"/>
    <property type="project" value="UniProtKB-SubCell"/>
</dbReference>
<dbReference type="RefSeq" id="XP_002545539.1">
    <property type="nucleotide sequence ID" value="XM_002545493.1"/>
</dbReference>
<comment type="subcellular location">
    <subcellularLocation>
        <location evidence="7">Nucleus</location>
        <location evidence="7">Nuclear pore complex</location>
    </subcellularLocation>
    <subcellularLocation>
        <location evidence="7">Nucleus membrane</location>
    </subcellularLocation>
</comment>
<dbReference type="PANTHER" id="PTHR13003:SF2">
    <property type="entry name" value="NUCLEAR PORE COMPLEX PROTEIN NUP107"/>
    <property type="match status" value="1"/>
</dbReference>
<keyword evidence="7" id="KW-0472">Membrane</keyword>
<reference evidence="8 9" key="1">
    <citation type="journal article" date="2009" name="Nature">
        <title>Evolution of pathogenicity and sexual reproduction in eight Candida genomes.</title>
        <authorList>
            <person name="Butler G."/>
            <person name="Rasmussen M.D."/>
            <person name="Lin M.F."/>
            <person name="Santos M.A."/>
            <person name="Sakthikumar S."/>
            <person name="Munro C.A."/>
            <person name="Rheinbay E."/>
            <person name="Grabherr M."/>
            <person name="Forche A."/>
            <person name="Reedy J.L."/>
            <person name="Agrafioti I."/>
            <person name="Arnaud M.B."/>
            <person name="Bates S."/>
            <person name="Brown A.J."/>
            <person name="Brunke S."/>
            <person name="Costanzo M.C."/>
            <person name="Fitzpatrick D.A."/>
            <person name="de Groot P.W."/>
            <person name="Harris D."/>
            <person name="Hoyer L.L."/>
            <person name="Hube B."/>
            <person name="Klis F.M."/>
            <person name="Kodira C."/>
            <person name="Lennard N."/>
            <person name="Logue M.E."/>
            <person name="Martin R."/>
            <person name="Neiman A.M."/>
            <person name="Nikolaou E."/>
            <person name="Quail M.A."/>
            <person name="Quinn J."/>
            <person name="Santos M.C."/>
            <person name="Schmitzberger F.F."/>
            <person name="Sherlock G."/>
            <person name="Shah P."/>
            <person name="Silverstein K.A."/>
            <person name="Skrzypek M.S."/>
            <person name="Soll D."/>
            <person name="Staggs R."/>
            <person name="Stansfield I."/>
            <person name="Stumpf M.P."/>
            <person name="Sudbery P.E."/>
            <person name="Srikantha T."/>
            <person name="Zeng Q."/>
            <person name="Berman J."/>
            <person name="Berriman M."/>
            <person name="Heitman J."/>
            <person name="Gow N.A."/>
            <person name="Lorenz M.C."/>
            <person name="Birren B.W."/>
            <person name="Kellis M."/>
            <person name="Cuomo C.A."/>
        </authorList>
    </citation>
    <scope>NUCLEOTIDE SEQUENCE [LARGE SCALE GENOMIC DNA]</scope>
    <source>
        <strain evidence="9">ATCC MYA-3404 / T1</strain>
    </source>
</reference>
<keyword evidence="4 7" id="KW-0811">Translocation</keyword>
<dbReference type="KEGG" id="ctp:CTRG_00320"/>
<evidence type="ECO:0000256" key="3">
    <source>
        <dbReference type="ARBA" id="ARBA00022927"/>
    </source>
</evidence>
<dbReference type="GO" id="GO:0017056">
    <property type="term" value="F:structural constituent of nuclear pore"/>
    <property type="evidence" value="ECO:0007669"/>
    <property type="project" value="UniProtKB-UniRule"/>
</dbReference>
<comment type="subunit">
    <text evidence="7">Part of the nuclear pore complex (NPC).</text>
</comment>
<keyword evidence="9" id="KW-1185">Reference proteome</keyword>
<dbReference type="Pfam" id="PF04121">
    <property type="entry name" value="Nup84_Nup100"/>
    <property type="match status" value="1"/>
</dbReference>
<keyword evidence="1 7" id="KW-0813">Transport</keyword>